<accession>A0A1X2I9J8</accession>
<dbReference type="Pfam" id="PF13649">
    <property type="entry name" value="Methyltransf_25"/>
    <property type="match status" value="1"/>
</dbReference>
<organism evidence="3 4">
    <name type="scientific">Absidia repens</name>
    <dbReference type="NCBI Taxonomy" id="90262"/>
    <lineage>
        <taxon>Eukaryota</taxon>
        <taxon>Fungi</taxon>
        <taxon>Fungi incertae sedis</taxon>
        <taxon>Mucoromycota</taxon>
        <taxon>Mucoromycotina</taxon>
        <taxon>Mucoromycetes</taxon>
        <taxon>Mucorales</taxon>
        <taxon>Cunninghamellaceae</taxon>
        <taxon>Absidia</taxon>
    </lineage>
</organism>
<dbReference type="Proteomes" id="UP000193560">
    <property type="component" value="Unassembled WGS sequence"/>
</dbReference>
<protein>
    <submittedName>
        <fullName evidence="3">S-adenosyl-L-methionine-dependent methyltransferase</fullName>
    </submittedName>
</protein>
<dbReference type="GO" id="GO:0032259">
    <property type="term" value="P:methylation"/>
    <property type="evidence" value="ECO:0007669"/>
    <property type="project" value="UniProtKB-KW"/>
</dbReference>
<comment type="caution">
    <text evidence="3">The sequence shown here is derived from an EMBL/GenBank/DDBJ whole genome shotgun (WGS) entry which is preliminary data.</text>
</comment>
<dbReference type="STRING" id="90262.A0A1X2I9J8"/>
<evidence type="ECO:0000313" key="4">
    <source>
        <dbReference type="Proteomes" id="UP000193560"/>
    </source>
</evidence>
<keyword evidence="4" id="KW-1185">Reference proteome</keyword>
<dbReference type="AlphaFoldDB" id="A0A1X2I9J8"/>
<dbReference type="InterPro" id="IPR029063">
    <property type="entry name" value="SAM-dependent_MTases_sf"/>
</dbReference>
<sequence length="333" mass="37465">MGNIPSKKRKKTLKKGTGSVTSSHQQPRSSQASFVTSSSNGGEHTKMASILTETMVNQARQDAQQVQELHYLFKHVFQRNLIAPVNDLLNSPGAQCLDIGCGITATWLIDMANEYPTATFTGIDILEVSPDALSPPSPHLPLHIPTNCQFKKIDVLQDIDLRSGSFDHVYQRFMFTVYQMDESIQRKFMELANLLKPGGYMELIEPDMIPKQAGPKYTLLSNALYTMVKPVDQPLFHGPEIKQCLASTGLEDVQSDYTSIPICWGGYVGKMLYEALLSLMTRLGEVLWASLELEGEYNPQIYNDFLDSAFDECVEYKTYLNFHWAYGKRVIES</sequence>
<proteinExistence type="predicted"/>
<reference evidence="3 4" key="1">
    <citation type="submission" date="2016-07" db="EMBL/GenBank/DDBJ databases">
        <title>Pervasive Adenine N6-methylation of Active Genes in Fungi.</title>
        <authorList>
            <consortium name="DOE Joint Genome Institute"/>
            <person name="Mondo S.J."/>
            <person name="Dannebaum R.O."/>
            <person name="Kuo R.C."/>
            <person name="Labutti K."/>
            <person name="Haridas S."/>
            <person name="Kuo A."/>
            <person name="Salamov A."/>
            <person name="Ahrendt S.R."/>
            <person name="Lipzen A."/>
            <person name="Sullivan W."/>
            <person name="Andreopoulos W.B."/>
            <person name="Clum A."/>
            <person name="Lindquist E."/>
            <person name="Daum C."/>
            <person name="Ramamoorthy G.K."/>
            <person name="Gryganskyi A."/>
            <person name="Culley D."/>
            <person name="Magnuson J.K."/>
            <person name="James T.Y."/>
            <person name="O'Malley M.A."/>
            <person name="Stajich J.E."/>
            <person name="Spatafora J.W."/>
            <person name="Visel A."/>
            <person name="Grigoriev I.V."/>
        </authorList>
    </citation>
    <scope>NUCLEOTIDE SEQUENCE [LARGE SCALE GENOMIC DNA]</scope>
    <source>
        <strain evidence="3 4">NRRL 1336</strain>
    </source>
</reference>
<keyword evidence="3" id="KW-0808">Transferase</keyword>
<keyword evidence="3" id="KW-0489">Methyltransferase</keyword>
<name>A0A1X2I9J8_9FUNG</name>
<feature type="compositionally biased region" description="Basic residues" evidence="1">
    <location>
        <begin position="1"/>
        <end position="14"/>
    </location>
</feature>
<gene>
    <name evidence="3" type="ORF">BCR42DRAFT_356271</name>
</gene>
<dbReference type="GO" id="GO:0008168">
    <property type="term" value="F:methyltransferase activity"/>
    <property type="evidence" value="ECO:0007669"/>
    <property type="project" value="UniProtKB-KW"/>
</dbReference>
<dbReference type="Gene3D" id="3.40.50.150">
    <property type="entry name" value="Vaccinia Virus protein VP39"/>
    <property type="match status" value="1"/>
</dbReference>
<dbReference type="EMBL" id="MCGE01000019">
    <property type="protein sequence ID" value="ORZ12272.1"/>
    <property type="molecule type" value="Genomic_DNA"/>
</dbReference>
<dbReference type="PANTHER" id="PTHR43591">
    <property type="entry name" value="METHYLTRANSFERASE"/>
    <property type="match status" value="1"/>
</dbReference>
<dbReference type="OrthoDB" id="2257279at2759"/>
<evidence type="ECO:0000256" key="1">
    <source>
        <dbReference type="SAM" id="MobiDB-lite"/>
    </source>
</evidence>
<evidence type="ECO:0000313" key="3">
    <source>
        <dbReference type="EMBL" id="ORZ12272.1"/>
    </source>
</evidence>
<dbReference type="SUPFAM" id="SSF53335">
    <property type="entry name" value="S-adenosyl-L-methionine-dependent methyltransferases"/>
    <property type="match status" value="1"/>
</dbReference>
<feature type="region of interest" description="Disordered" evidence="1">
    <location>
        <begin position="1"/>
        <end position="43"/>
    </location>
</feature>
<dbReference type="CDD" id="cd02440">
    <property type="entry name" value="AdoMet_MTases"/>
    <property type="match status" value="1"/>
</dbReference>
<evidence type="ECO:0000259" key="2">
    <source>
        <dbReference type="Pfam" id="PF13649"/>
    </source>
</evidence>
<dbReference type="InterPro" id="IPR041698">
    <property type="entry name" value="Methyltransf_25"/>
</dbReference>
<feature type="domain" description="Methyltransferase" evidence="2">
    <location>
        <begin position="97"/>
        <end position="199"/>
    </location>
</feature>
<feature type="compositionally biased region" description="Polar residues" evidence="1">
    <location>
        <begin position="19"/>
        <end position="42"/>
    </location>
</feature>